<sequence length="184" mass="20581">MGVSGRYANRYTLSTPLCARTPTPPYANATLDRTDGRTVEANMTRCAQGRPPAGRECCLRRPKRSFRTRSDRRRLLDSPSGRVKCVRPIPGLAGESTRDERQKWRLCATDRRRNNVRRDSPVYSSLAEINPCGRPAGHTNDPPRLSVSTVSPSLGQHDGQPSTVTSIIERSSPFPRCYCPRRSK</sequence>
<name>A0A914UJE9_9BILA</name>
<feature type="compositionally biased region" description="Polar residues" evidence="1">
    <location>
        <begin position="146"/>
        <end position="167"/>
    </location>
</feature>
<feature type="region of interest" description="Disordered" evidence="1">
    <location>
        <begin position="127"/>
        <end position="167"/>
    </location>
</feature>
<accession>A0A914UJE9</accession>
<reference evidence="3" key="1">
    <citation type="submission" date="2022-11" db="UniProtKB">
        <authorList>
            <consortium name="WormBaseParasite"/>
        </authorList>
    </citation>
    <scope>IDENTIFICATION</scope>
</reference>
<evidence type="ECO:0000256" key="1">
    <source>
        <dbReference type="SAM" id="MobiDB-lite"/>
    </source>
</evidence>
<keyword evidence="2" id="KW-1185">Reference proteome</keyword>
<organism evidence="2 3">
    <name type="scientific">Plectus sambesii</name>
    <dbReference type="NCBI Taxonomy" id="2011161"/>
    <lineage>
        <taxon>Eukaryota</taxon>
        <taxon>Metazoa</taxon>
        <taxon>Ecdysozoa</taxon>
        <taxon>Nematoda</taxon>
        <taxon>Chromadorea</taxon>
        <taxon>Plectida</taxon>
        <taxon>Plectina</taxon>
        <taxon>Plectoidea</taxon>
        <taxon>Plectidae</taxon>
        <taxon>Plectus</taxon>
    </lineage>
</organism>
<evidence type="ECO:0000313" key="3">
    <source>
        <dbReference type="WBParaSite" id="PSAMB.scaffold1033size36900.g10426.t1"/>
    </source>
</evidence>
<dbReference type="AlphaFoldDB" id="A0A914UJE9"/>
<evidence type="ECO:0000313" key="2">
    <source>
        <dbReference type="Proteomes" id="UP000887566"/>
    </source>
</evidence>
<dbReference type="WBParaSite" id="PSAMB.scaffold1033size36900.g10426.t1">
    <property type="protein sequence ID" value="PSAMB.scaffold1033size36900.g10426.t1"/>
    <property type="gene ID" value="PSAMB.scaffold1033size36900.g10426"/>
</dbReference>
<protein>
    <submittedName>
        <fullName evidence="3">Uncharacterized protein</fullName>
    </submittedName>
</protein>
<dbReference type="Proteomes" id="UP000887566">
    <property type="component" value="Unplaced"/>
</dbReference>
<proteinExistence type="predicted"/>